<keyword evidence="2" id="KW-1185">Reference proteome</keyword>
<dbReference type="EMBL" id="BPVZ01000108">
    <property type="protein sequence ID" value="GKV34936.1"/>
    <property type="molecule type" value="Genomic_DNA"/>
</dbReference>
<organism evidence="1 2">
    <name type="scientific">Rubroshorea leprosula</name>
    <dbReference type="NCBI Taxonomy" id="152421"/>
    <lineage>
        <taxon>Eukaryota</taxon>
        <taxon>Viridiplantae</taxon>
        <taxon>Streptophyta</taxon>
        <taxon>Embryophyta</taxon>
        <taxon>Tracheophyta</taxon>
        <taxon>Spermatophyta</taxon>
        <taxon>Magnoliopsida</taxon>
        <taxon>eudicotyledons</taxon>
        <taxon>Gunneridae</taxon>
        <taxon>Pentapetalae</taxon>
        <taxon>rosids</taxon>
        <taxon>malvids</taxon>
        <taxon>Malvales</taxon>
        <taxon>Dipterocarpaceae</taxon>
        <taxon>Rubroshorea</taxon>
    </lineage>
</organism>
<reference evidence="1 2" key="1">
    <citation type="journal article" date="2021" name="Commun. Biol.">
        <title>The genome of Shorea leprosula (Dipterocarpaceae) highlights the ecological relevance of drought in aseasonal tropical rainforests.</title>
        <authorList>
            <person name="Ng K.K.S."/>
            <person name="Kobayashi M.J."/>
            <person name="Fawcett J.A."/>
            <person name="Hatakeyama M."/>
            <person name="Paape T."/>
            <person name="Ng C.H."/>
            <person name="Ang C.C."/>
            <person name="Tnah L.H."/>
            <person name="Lee C.T."/>
            <person name="Nishiyama T."/>
            <person name="Sese J."/>
            <person name="O'Brien M.J."/>
            <person name="Copetti D."/>
            <person name="Mohd Noor M.I."/>
            <person name="Ong R.C."/>
            <person name="Putra M."/>
            <person name="Sireger I.Z."/>
            <person name="Indrioko S."/>
            <person name="Kosugi Y."/>
            <person name="Izuno A."/>
            <person name="Isagi Y."/>
            <person name="Lee S.L."/>
            <person name="Shimizu K.K."/>
        </authorList>
    </citation>
    <scope>NUCLEOTIDE SEQUENCE [LARGE SCALE GENOMIC DNA]</scope>
    <source>
        <strain evidence="1">214</strain>
    </source>
</reference>
<sequence length="53" mass="5882">MGTFTSRPRSLWGMGIPISRQISNSNISFIEQMAFGSNRAEGFVSNSQLSEQQ</sequence>
<dbReference type="Proteomes" id="UP001054252">
    <property type="component" value="Unassembled WGS sequence"/>
</dbReference>
<name>A0AAV5LCH4_9ROSI</name>
<accession>A0AAV5LCH4</accession>
<gene>
    <name evidence="1" type="ORF">SLEP1_g43268</name>
</gene>
<protein>
    <submittedName>
        <fullName evidence="1">Uncharacterized protein</fullName>
    </submittedName>
</protein>
<comment type="caution">
    <text evidence="1">The sequence shown here is derived from an EMBL/GenBank/DDBJ whole genome shotgun (WGS) entry which is preliminary data.</text>
</comment>
<evidence type="ECO:0000313" key="2">
    <source>
        <dbReference type="Proteomes" id="UP001054252"/>
    </source>
</evidence>
<dbReference type="AlphaFoldDB" id="A0AAV5LCH4"/>
<evidence type="ECO:0000313" key="1">
    <source>
        <dbReference type="EMBL" id="GKV34936.1"/>
    </source>
</evidence>
<proteinExistence type="predicted"/>